<dbReference type="PANTHER" id="PTHR30251">
    <property type="entry name" value="PILUS ASSEMBLY CHAPERONE"/>
    <property type="match status" value="1"/>
</dbReference>
<feature type="signal peptide" evidence="6">
    <location>
        <begin position="1"/>
        <end position="36"/>
    </location>
</feature>
<dbReference type="InterPro" id="IPR013783">
    <property type="entry name" value="Ig-like_fold"/>
</dbReference>
<proteinExistence type="inferred from homology"/>
<protein>
    <submittedName>
        <fullName evidence="9">Chaperone protein EcpD</fullName>
    </submittedName>
</protein>
<dbReference type="EMBL" id="LR134334">
    <property type="protein sequence ID" value="VEF76858.1"/>
    <property type="molecule type" value="Genomic_DNA"/>
</dbReference>
<dbReference type="InterPro" id="IPR008962">
    <property type="entry name" value="PapD-like_sf"/>
</dbReference>
<dbReference type="GO" id="GO:0071555">
    <property type="term" value="P:cell wall organization"/>
    <property type="evidence" value="ECO:0007669"/>
    <property type="project" value="InterPro"/>
</dbReference>
<dbReference type="InterPro" id="IPR016147">
    <property type="entry name" value="Pili_assmbl_chaperone_N"/>
</dbReference>
<dbReference type="RefSeq" id="WP_124323719.1">
    <property type="nucleotide sequence ID" value="NZ_CP118137.1"/>
</dbReference>
<evidence type="ECO:0000259" key="8">
    <source>
        <dbReference type="Pfam" id="PF02753"/>
    </source>
</evidence>
<evidence type="ECO:0000256" key="5">
    <source>
        <dbReference type="ARBA" id="ARBA00023186"/>
    </source>
</evidence>
<evidence type="ECO:0000256" key="1">
    <source>
        <dbReference type="ARBA" id="ARBA00004418"/>
    </source>
</evidence>
<name>A0AAX3G290_9PSED</name>
<keyword evidence="3 6" id="KW-0732">Signal</keyword>
<dbReference type="AlphaFoldDB" id="A0AAX3G290"/>
<evidence type="ECO:0000313" key="9">
    <source>
        <dbReference type="EMBL" id="VEF76858.1"/>
    </source>
</evidence>
<keyword evidence="5" id="KW-0143">Chaperone</keyword>
<dbReference type="Pfam" id="PF02753">
    <property type="entry name" value="PapD_C"/>
    <property type="match status" value="1"/>
</dbReference>
<dbReference type="InterPro" id="IPR001829">
    <property type="entry name" value="Pili_assmbl_chaperone_bac"/>
</dbReference>
<dbReference type="GO" id="GO:0030288">
    <property type="term" value="C:outer membrane-bounded periplasmic space"/>
    <property type="evidence" value="ECO:0007669"/>
    <property type="project" value="InterPro"/>
</dbReference>
<evidence type="ECO:0000256" key="6">
    <source>
        <dbReference type="SAM" id="SignalP"/>
    </source>
</evidence>
<feature type="chain" id="PRO_5043757785" evidence="6">
    <location>
        <begin position="37"/>
        <end position="259"/>
    </location>
</feature>
<evidence type="ECO:0000313" key="10">
    <source>
        <dbReference type="Proteomes" id="UP000277437"/>
    </source>
</evidence>
<reference evidence="9 10" key="1">
    <citation type="submission" date="2018-12" db="EMBL/GenBank/DDBJ databases">
        <authorList>
            <consortium name="Pathogen Informatics"/>
        </authorList>
    </citation>
    <scope>NUCLEOTIDE SEQUENCE [LARGE SCALE GENOMIC DNA]</scope>
    <source>
        <strain evidence="9 10">NCTC7357</strain>
    </source>
</reference>
<comment type="similarity">
    <text evidence="2">Belongs to the periplasmic pilus chaperone family.</text>
</comment>
<comment type="subcellular location">
    <subcellularLocation>
        <location evidence="1">Periplasm</location>
    </subcellularLocation>
</comment>
<organism evidence="9 10">
    <name type="scientific">Pseudomonas chlororaphis</name>
    <dbReference type="NCBI Taxonomy" id="587753"/>
    <lineage>
        <taxon>Bacteria</taxon>
        <taxon>Pseudomonadati</taxon>
        <taxon>Pseudomonadota</taxon>
        <taxon>Gammaproteobacteria</taxon>
        <taxon>Pseudomonadales</taxon>
        <taxon>Pseudomonadaceae</taxon>
        <taxon>Pseudomonas</taxon>
    </lineage>
</organism>
<dbReference type="InterPro" id="IPR016148">
    <property type="entry name" value="Pili_assmbl_chaperone_C"/>
</dbReference>
<evidence type="ECO:0000256" key="4">
    <source>
        <dbReference type="ARBA" id="ARBA00022764"/>
    </source>
</evidence>
<evidence type="ECO:0000259" key="7">
    <source>
        <dbReference type="Pfam" id="PF00345"/>
    </source>
</evidence>
<dbReference type="InterPro" id="IPR050643">
    <property type="entry name" value="Periplasmic_pilus_chap"/>
</dbReference>
<keyword evidence="4" id="KW-0574">Periplasm</keyword>
<gene>
    <name evidence="9" type="primary">ecpD2</name>
    <name evidence="9" type="ORF">NCTC7357_05237</name>
</gene>
<dbReference type="PANTHER" id="PTHR30251:SF2">
    <property type="entry name" value="FIMBRIAL CHAPERONE YADV-RELATED"/>
    <property type="match status" value="1"/>
</dbReference>
<accession>A0AAX3G290</accession>
<evidence type="ECO:0000256" key="3">
    <source>
        <dbReference type="ARBA" id="ARBA00022729"/>
    </source>
</evidence>
<dbReference type="SUPFAM" id="SSF49354">
    <property type="entry name" value="PapD-like"/>
    <property type="match status" value="1"/>
</dbReference>
<dbReference type="Gene3D" id="2.60.40.10">
    <property type="entry name" value="Immunoglobulins"/>
    <property type="match status" value="2"/>
</dbReference>
<dbReference type="Pfam" id="PF00345">
    <property type="entry name" value="PapD_N"/>
    <property type="match status" value="1"/>
</dbReference>
<feature type="domain" description="Pili assembly chaperone N-terminal" evidence="7">
    <location>
        <begin position="38"/>
        <end position="157"/>
    </location>
</feature>
<sequence>MQQVYGLCCPSAMARRICGGLMSAWLLMLLCTDAQAALAITGTRFIYPANAPALTVRVGNTGDAPILLQAWLDRGDTRADPSRLTVPFVLSPPISRLDPQQRSALVVRYTGEPLPGDRESVFWINFLEVPPVTTTDSNLLRLAYRMRMKLLYRPSGLAGKADEAIGQVVWSLDKAPGADRQMALLATSRAPYYVSIPQLELGSGAQSVSWQGITLEPFGTTRIALPATKKAAVASATVVRYQVAIDSGETLSGSARLQQ</sequence>
<dbReference type="Proteomes" id="UP000277437">
    <property type="component" value="Chromosome"/>
</dbReference>
<dbReference type="InterPro" id="IPR036316">
    <property type="entry name" value="Pili_assmbl_chap_C_dom_sf"/>
</dbReference>
<dbReference type="PRINTS" id="PR00969">
    <property type="entry name" value="CHAPERONPILI"/>
</dbReference>
<dbReference type="SUPFAM" id="SSF49584">
    <property type="entry name" value="Periplasmic chaperone C-domain"/>
    <property type="match status" value="1"/>
</dbReference>
<evidence type="ECO:0000256" key="2">
    <source>
        <dbReference type="ARBA" id="ARBA00007399"/>
    </source>
</evidence>
<feature type="domain" description="Pili assembly chaperone C-terminal" evidence="8">
    <location>
        <begin position="190"/>
        <end position="248"/>
    </location>
</feature>